<evidence type="ECO:0000256" key="1">
    <source>
        <dbReference type="SAM" id="Phobius"/>
    </source>
</evidence>
<evidence type="ECO:0000313" key="2">
    <source>
        <dbReference type="EMBL" id="RCU49240.1"/>
    </source>
</evidence>
<keyword evidence="1" id="KW-0472">Membrane</keyword>
<organism evidence="2 3">
    <name type="scientific">Corallincola holothuriorum</name>
    <dbReference type="NCBI Taxonomy" id="2282215"/>
    <lineage>
        <taxon>Bacteria</taxon>
        <taxon>Pseudomonadati</taxon>
        <taxon>Pseudomonadota</taxon>
        <taxon>Gammaproteobacteria</taxon>
        <taxon>Alteromonadales</taxon>
        <taxon>Psychromonadaceae</taxon>
        <taxon>Corallincola</taxon>
    </lineage>
</organism>
<gene>
    <name evidence="2" type="ORF">DU002_12890</name>
</gene>
<keyword evidence="1" id="KW-1133">Transmembrane helix</keyword>
<evidence type="ECO:0000313" key="3">
    <source>
        <dbReference type="Proteomes" id="UP000252558"/>
    </source>
</evidence>
<comment type="caution">
    <text evidence="2">The sequence shown here is derived from an EMBL/GenBank/DDBJ whole genome shotgun (WGS) entry which is preliminary data.</text>
</comment>
<keyword evidence="1" id="KW-0812">Transmembrane</keyword>
<dbReference type="RefSeq" id="WP_114338800.1">
    <property type="nucleotide sequence ID" value="NZ_QPID01000007.1"/>
</dbReference>
<feature type="transmembrane region" description="Helical" evidence="1">
    <location>
        <begin position="12"/>
        <end position="32"/>
    </location>
</feature>
<keyword evidence="3" id="KW-1185">Reference proteome</keyword>
<protein>
    <submittedName>
        <fullName evidence="2">Uncharacterized protein</fullName>
    </submittedName>
</protein>
<proteinExistence type="predicted"/>
<name>A0A368NGI4_9GAMM</name>
<dbReference type="AlphaFoldDB" id="A0A368NGI4"/>
<feature type="transmembrane region" description="Helical" evidence="1">
    <location>
        <begin position="67"/>
        <end position="85"/>
    </location>
</feature>
<feature type="transmembrane region" description="Helical" evidence="1">
    <location>
        <begin position="105"/>
        <end position="127"/>
    </location>
</feature>
<dbReference type="EMBL" id="QPID01000007">
    <property type="protein sequence ID" value="RCU49240.1"/>
    <property type="molecule type" value="Genomic_DNA"/>
</dbReference>
<dbReference type="Proteomes" id="UP000252558">
    <property type="component" value="Unassembled WGS sequence"/>
</dbReference>
<sequence length="130" mass="14397">MSQSGSNKRNTDWILWSALPAYFIIWLIFPIIMAGPQFWYLGSSLGVIYVAMHCYEMKYRGHCGLSSDATAVPVTLVAAGLLFFVSHRKDIGIDASHIGDGLIWMPLAFITGHIAAFLVVMILSALFEDQ</sequence>
<dbReference type="OrthoDB" id="10014160at2"/>
<accession>A0A368NGI4</accession>
<reference evidence="2 3" key="1">
    <citation type="submission" date="2018-07" db="EMBL/GenBank/DDBJ databases">
        <title>Corallincola holothuriorum sp. nov., a new facultative anaerobe isolated from sea cucumber Apostichopus japonicus.</title>
        <authorList>
            <person name="Xia H."/>
        </authorList>
    </citation>
    <scope>NUCLEOTIDE SEQUENCE [LARGE SCALE GENOMIC DNA]</scope>
    <source>
        <strain evidence="2 3">C4</strain>
    </source>
</reference>
<feature type="transmembrane region" description="Helical" evidence="1">
    <location>
        <begin position="38"/>
        <end position="55"/>
    </location>
</feature>